<proteinExistence type="predicted"/>
<reference evidence="3" key="1">
    <citation type="journal article" date="2023" name="Science">
        <title>Genome structures resolve the early diversification of teleost fishes.</title>
        <authorList>
            <person name="Parey E."/>
            <person name="Louis A."/>
            <person name="Montfort J."/>
            <person name="Bouchez O."/>
            <person name="Roques C."/>
            <person name="Iampietro C."/>
            <person name="Lluch J."/>
            <person name="Castinel A."/>
            <person name="Donnadieu C."/>
            <person name="Desvignes T."/>
            <person name="Floi Bucao C."/>
            <person name="Jouanno E."/>
            <person name="Wen M."/>
            <person name="Mejri S."/>
            <person name="Dirks R."/>
            <person name="Jansen H."/>
            <person name="Henkel C."/>
            <person name="Chen W.J."/>
            <person name="Zahm M."/>
            <person name="Cabau C."/>
            <person name="Klopp C."/>
            <person name="Thompson A.W."/>
            <person name="Robinson-Rechavi M."/>
            <person name="Braasch I."/>
            <person name="Lecointre G."/>
            <person name="Bobe J."/>
            <person name="Postlethwait J.H."/>
            <person name="Berthelot C."/>
            <person name="Roest Crollius H."/>
            <person name="Guiguen Y."/>
        </authorList>
    </citation>
    <scope>NUCLEOTIDE SEQUENCE</scope>
    <source>
        <strain evidence="3">NC1722</strain>
    </source>
</reference>
<dbReference type="EMBL" id="JAINUG010000229">
    <property type="protein sequence ID" value="KAJ8386358.1"/>
    <property type="molecule type" value="Genomic_DNA"/>
</dbReference>
<feature type="signal peptide" evidence="2">
    <location>
        <begin position="1"/>
        <end position="28"/>
    </location>
</feature>
<dbReference type="AlphaFoldDB" id="A0AAD7RLL9"/>
<gene>
    <name evidence="3" type="ORF">AAFF_G00170630</name>
</gene>
<keyword evidence="4" id="KW-1185">Reference proteome</keyword>
<feature type="compositionally biased region" description="Gly residues" evidence="1">
    <location>
        <begin position="393"/>
        <end position="408"/>
    </location>
</feature>
<evidence type="ECO:0000256" key="1">
    <source>
        <dbReference type="SAM" id="MobiDB-lite"/>
    </source>
</evidence>
<organism evidence="3 4">
    <name type="scientific">Aldrovandia affinis</name>
    <dbReference type="NCBI Taxonomy" id="143900"/>
    <lineage>
        <taxon>Eukaryota</taxon>
        <taxon>Metazoa</taxon>
        <taxon>Chordata</taxon>
        <taxon>Craniata</taxon>
        <taxon>Vertebrata</taxon>
        <taxon>Euteleostomi</taxon>
        <taxon>Actinopterygii</taxon>
        <taxon>Neopterygii</taxon>
        <taxon>Teleostei</taxon>
        <taxon>Notacanthiformes</taxon>
        <taxon>Halosauridae</taxon>
        <taxon>Aldrovandia</taxon>
    </lineage>
</organism>
<feature type="chain" id="PRO_5041983314" evidence="2">
    <location>
        <begin position="29"/>
        <end position="408"/>
    </location>
</feature>
<protein>
    <submittedName>
        <fullName evidence="3">Uncharacterized protein</fullName>
    </submittedName>
</protein>
<evidence type="ECO:0000313" key="4">
    <source>
        <dbReference type="Proteomes" id="UP001221898"/>
    </source>
</evidence>
<sequence>MGKAAVFGQRCFGPLLLPTAALLQRVYAIAGMGCRLSELLANDGKGGWGKGPDLPQVSRHEALRILSSYEQPITLQIEGWRGQDHQLQHTSDCSTQTERSWDGFRHVGVTAGSASRLNAYLDRPCCHHVPLPPRHYGDSQYLPSMPQGAHGSRLDFQVRLQDPELSSCMPKERSCLIGCCNTNADEPCSFINQMEDDDPVLEPLGYLPLLHELDSGLGCTDGSLHQGELSGPETELSGQASPSSSESLLSSSELSDSGFHSVGTAELRRFQRLLETRMQLYRARRDLESIPEGCWDTEATPEGCWDLESPQNSSCGAAQRSTPPTPAWRRASHPTSPSYDGASGRQSTPGPPGGRRGTPLQAGRLHADILPREPCGRQARDRQGRLTRPPEGRGPGPKGGGGAGGATC</sequence>
<evidence type="ECO:0000313" key="3">
    <source>
        <dbReference type="EMBL" id="KAJ8386358.1"/>
    </source>
</evidence>
<comment type="caution">
    <text evidence="3">The sequence shown here is derived from an EMBL/GenBank/DDBJ whole genome shotgun (WGS) entry which is preliminary data.</text>
</comment>
<evidence type="ECO:0000256" key="2">
    <source>
        <dbReference type="SAM" id="SignalP"/>
    </source>
</evidence>
<feature type="compositionally biased region" description="Low complexity" evidence="1">
    <location>
        <begin position="235"/>
        <end position="257"/>
    </location>
</feature>
<keyword evidence="2" id="KW-0732">Signal</keyword>
<accession>A0AAD7RLL9</accession>
<feature type="region of interest" description="Disordered" evidence="1">
    <location>
        <begin position="305"/>
        <end position="408"/>
    </location>
</feature>
<feature type="compositionally biased region" description="Basic and acidic residues" evidence="1">
    <location>
        <begin position="365"/>
        <end position="391"/>
    </location>
</feature>
<name>A0AAD7RLL9_9TELE</name>
<feature type="region of interest" description="Disordered" evidence="1">
    <location>
        <begin position="221"/>
        <end position="259"/>
    </location>
</feature>
<dbReference type="Proteomes" id="UP001221898">
    <property type="component" value="Unassembled WGS sequence"/>
</dbReference>
<feature type="compositionally biased region" description="Polar residues" evidence="1">
    <location>
        <begin position="309"/>
        <end position="322"/>
    </location>
</feature>